<evidence type="ECO:0000256" key="2">
    <source>
        <dbReference type="ARBA" id="ARBA00022475"/>
    </source>
</evidence>
<dbReference type="InterPro" id="IPR004090">
    <property type="entry name" value="Chemotax_Me-accpt_rcpt"/>
</dbReference>
<dbReference type="RefSeq" id="WP_201074867.1">
    <property type="nucleotide sequence ID" value="NZ_CP067420.1"/>
</dbReference>
<keyword evidence="3" id="KW-0488">Methylation</keyword>
<comment type="subcellular location">
    <subcellularLocation>
        <location evidence="1">Cell membrane</location>
        <topology evidence="1">Multi-pass membrane protein</topology>
    </subcellularLocation>
</comment>
<dbReference type="PROSITE" id="PS50111">
    <property type="entry name" value="CHEMOTAXIS_TRANSDUC_2"/>
    <property type="match status" value="1"/>
</dbReference>
<keyword evidence="5 9" id="KW-1133">Transmembrane helix</keyword>
<dbReference type="PANTHER" id="PTHR43531:SF14">
    <property type="entry name" value="METHYL-ACCEPTING CHEMOTAXIS PROTEIN I-RELATED"/>
    <property type="match status" value="1"/>
</dbReference>
<protein>
    <submittedName>
        <fullName evidence="12">Cache domain-containing protein</fullName>
    </submittedName>
</protein>
<evidence type="ECO:0000256" key="1">
    <source>
        <dbReference type="ARBA" id="ARBA00004651"/>
    </source>
</evidence>
<dbReference type="InterPro" id="IPR051310">
    <property type="entry name" value="MCP_chemotaxis"/>
</dbReference>
<dbReference type="Proteomes" id="UP000595197">
    <property type="component" value="Chromosome"/>
</dbReference>
<dbReference type="Gene3D" id="6.10.340.10">
    <property type="match status" value="1"/>
</dbReference>
<keyword evidence="6 9" id="KW-0472">Membrane</keyword>
<keyword evidence="8" id="KW-0807">Transducer</keyword>
<dbReference type="Gene3D" id="1.10.287.950">
    <property type="entry name" value="Methyl-accepting chemotaxis protein"/>
    <property type="match status" value="1"/>
</dbReference>
<dbReference type="EMBL" id="CP067420">
    <property type="protein sequence ID" value="QQP89080.1"/>
    <property type="molecule type" value="Genomic_DNA"/>
</dbReference>
<dbReference type="Pfam" id="PF18947">
    <property type="entry name" value="HAMP_2"/>
    <property type="match status" value="1"/>
</dbReference>
<proteinExistence type="inferred from homology"/>
<sequence>MASLSFPSGRSIGSRLTVLIVIMVVGAAAIAGYGLRELRLTLLGDRQDKTRNLVEIAHGIVEHYGSMAGRGEIGLDAAQDAARTALRNLRYDGKEYFWINDMTPRMVMHPFRPDLEGQDLSANRDPAGKLLFVEFVRTVEARGSGFVGYLWPQPGATRPVPKLSYVKGYQPWGWVIGSGIYIDDVDAIFGRQAAVTAAIAAVIFTLAVVLALRIVRGIVRPVRGLRQAMADLSDGHLDVTVPGTDARDELGDMARTLDVLKEVAVAAVRSGSGLDQVGSCIMMVDGAGTVFYANQAVAALFGACAGDIRRAIPGFDPDRLVGLPIDRFGVPPGGPEGGLHAALLAGGEAGLELGGRTFLLIAHPVAGRHGEPLGTVVEWRDRTAERRIEAEISGMVATAVRGDLSARIALEGKTGFFLTVSEGINRLADTVAGVSEELAEVLGHLAGGDLTRRIESNYDGVFLRLKNDFNSTADTLSDAVGRIETAASTIASAAGQVSAGSRDLAGRTEQQVSSLRRTGSTMDGLTATVHANVETCVRVEEAAVAAHGSAGRGAEVAEDAVAAMRRIEESSARIGDIVSMIDEIAFQTNLLALNAAVEAARAGDAGRGFAVVASEVRTLAQRSAAASKEIKQLIQASGSEVHEGVVLVRAAGTALTDITASVGRVADLIGRISRATSEQASGLDALSGAITAMDSMAQQNAALVEESSAAAEALESQARELTSLVGFFDLDGGTGAPGRQTFRRTASR</sequence>
<reference evidence="12" key="1">
    <citation type="submission" date="2021-02" db="EMBL/GenBank/DDBJ databases">
        <title>Skermanella TT6 skin isolate.</title>
        <authorList>
            <person name="Lee K."/>
            <person name="Ganzorig M."/>
        </authorList>
    </citation>
    <scope>NUCLEOTIDE SEQUENCE</scope>
    <source>
        <strain evidence="12">TT6</strain>
    </source>
</reference>
<feature type="transmembrane region" description="Helical" evidence="9">
    <location>
        <begin position="12"/>
        <end position="35"/>
    </location>
</feature>
<feature type="transmembrane region" description="Helical" evidence="9">
    <location>
        <begin position="193"/>
        <end position="215"/>
    </location>
</feature>
<evidence type="ECO:0000256" key="8">
    <source>
        <dbReference type="PROSITE-ProRule" id="PRU00284"/>
    </source>
</evidence>
<keyword evidence="2" id="KW-1003">Cell membrane</keyword>
<evidence type="ECO:0000256" key="7">
    <source>
        <dbReference type="ARBA" id="ARBA00029447"/>
    </source>
</evidence>
<dbReference type="InterPro" id="IPR004089">
    <property type="entry name" value="MCPsignal_dom"/>
</dbReference>
<organism evidence="12 13">
    <name type="scientific">Skermanella cutis</name>
    <dbReference type="NCBI Taxonomy" id="2775420"/>
    <lineage>
        <taxon>Bacteria</taxon>
        <taxon>Pseudomonadati</taxon>
        <taxon>Pseudomonadota</taxon>
        <taxon>Alphaproteobacteria</taxon>
        <taxon>Rhodospirillales</taxon>
        <taxon>Azospirillaceae</taxon>
        <taxon>Skermanella</taxon>
    </lineage>
</organism>
<evidence type="ECO:0000256" key="5">
    <source>
        <dbReference type="ARBA" id="ARBA00022989"/>
    </source>
</evidence>
<accession>A0ABX7B418</accession>
<dbReference type="Pfam" id="PF00015">
    <property type="entry name" value="MCPsignal"/>
    <property type="match status" value="1"/>
</dbReference>
<dbReference type="SUPFAM" id="SSF158472">
    <property type="entry name" value="HAMP domain-like"/>
    <property type="match status" value="1"/>
</dbReference>
<dbReference type="Pfam" id="PF17200">
    <property type="entry name" value="sCache_2"/>
    <property type="match status" value="1"/>
</dbReference>
<name>A0ABX7B418_9PROT</name>
<keyword evidence="4 9" id="KW-0812">Transmembrane</keyword>
<dbReference type="Gene3D" id="3.30.450.20">
    <property type="entry name" value="PAS domain"/>
    <property type="match status" value="2"/>
</dbReference>
<evidence type="ECO:0000256" key="9">
    <source>
        <dbReference type="SAM" id="Phobius"/>
    </source>
</evidence>
<dbReference type="PANTHER" id="PTHR43531">
    <property type="entry name" value="PROTEIN ICFG"/>
    <property type="match status" value="1"/>
</dbReference>
<dbReference type="PROSITE" id="PS50885">
    <property type="entry name" value="HAMP"/>
    <property type="match status" value="2"/>
</dbReference>
<dbReference type="InterPro" id="IPR033480">
    <property type="entry name" value="sCache_2"/>
</dbReference>
<dbReference type="InterPro" id="IPR003660">
    <property type="entry name" value="HAMP_dom"/>
</dbReference>
<feature type="domain" description="HAMP" evidence="11">
    <location>
        <begin position="436"/>
        <end position="481"/>
    </location>
</feature>
<dbReference type="CDD" id="cd11386">
    <property type="entry name" value="MCP_signal"/>
    <property type="match status" value="1"/>
</dbReference>
<dbReference type="SUPFAM" id="SSF58104">
    <property type="entry name" value="Methyl-accepting chemotaxis protein (MCP) signaling domain"/>
    <property type="match status" value="1"/>
</dbReference>
<gene>
    <name evidence="12" type="ORF">IGS68_24275</name>
</gene>
<dbReference type="SMART" id="SM00283">
    <property type="entry name" value="MA"/>
    <property type="match status" value="1"/>
</dbReference>
<evidence type="ECO:0000256" key="4">
    <source>
        <dbReference type="ARBA" id="ARBA00022692"/>
    </source>
</evidence>
<dbReference type="SMART" id="SM00304">
    <property type="entry name" value="HAMP"/>
    <property type="match status" value="2"/>
</dbReference>
<evidence type="ECO:0000256" key="6">
    <source>
        <dbReference type="ARBA" id="ARBA00023136"/>
    </source>
</evidence>
<feature type="domain" description="HAMP" evidence="11">
    <location>
        <begin position="216"/>
        <end position="269"/>
    </location>
</feature>
<keyword evidence="13" id="KW-1185">Reference proteome</keyword>
<dbReference type="SMART" id="SM01049">
    <property type="entry name" value="Cache_2"/>
    <property type="match status" value="1"/>
</dbReference>
<dbReference type="CDD" id="cd06225">
    <property type="entry name" value="HAMP"/>
    <property type="match status" value="1"/>
</dbReference>
<feature type="domain" description="Methyl-accepting transducer" evidence="10">
    <location>
        <begin position="486"/>
        <end position="715"/>
    </location>
</feature>
<comment type="similarity">
    <text evidence="7">Belongs to the methyl-accepting chemotaxis (MCP) protein family.</text>
</comment>
<evidence type="ECO:0000259" key="11">
    <source>
        <dbReference type="PROSITE" id="PS50885"/>
    </source>
</evidence>
<evidence type="ECO:0000256" key="3">
    <source>
        <dbReference type="ARBA" id="ARBA00022481"/>
    </source>
</evidence>
<dbReference type="Pfam" id="PF00672">
    <property type="entry name" value="HAMP"/>
    <property type="match status" value="1"/>
</dbReference>
<evidence type="ECO:0000313" key="12">
    <source>
        <dbReference type="EMBL" id="QQP89080.1"/>
    </source>
</evidence>
<evidence type="ECO:0000259" key="10">
    <source>
        <dbReference type="PROSITE" id="PS50111"/>
    </source>
</evidence>
<dbReference type="PRINTS" id="PR00260">
    <property type="entry name" value="CHEMTRNSDUCR"/>
</dbReference>
<evidence type="ECO:0000313" key="13">
    <source>
        <dbReference type="Proteomes" id="UP000595197"/>
    </source>
</evidence>